<feature type="chain" id="PRO_5046204856" description="DUF4251 domain-containing protein" evidence="1">
    <location>
        <begin position="22"/>
        <end position="166"/>
    </location>
</feature>
<name>A0ABW5J6D2_9BACT</name>
<dbReference type="Proteomes" id="UP001597510">
    <property type="component" value="Unassembled WGS sequence"/>
</dbReference>
<evidence type="ECO:0008006" key="4">
    <source>
        <dbReference type="Google" id="ProtNLM"/>
    </source>
</evidence>
<gene>
    <name evidence="2" type="ORF">ACFSR2_11925</name>
</gene>
<evidence type="ECO:0000256" key="1">
    <source>
        <dbReference type="SAM" id="SignalP"/>
    </source>
</evidence>
<accession>A0ABW5J6D2</accession>
<keyword evidence="3" id="KW-1185">Reference proteome</keyword>
<proteinExistence type="predicted"/>
<evidence type="ECO:0000313" key="2">
    <source>
        <dbReference type="EMBL" id="MFD2521594.1"/>
    </source>
</evidence>
<feature type="signal peptide" evidence="1">
    <location>
        <begin position="1"/>
        <end position="21"/>
    </location>
</feature>
<protein>
    <recommendedName>
        <fullName evidence="4">DUF4251 domain-containing protein</fullName>
    </recommendedName>
</protein>
<keyword evidence="1" id="KW-0732">Signal</keyword>
<comment type="caution">
    <text evidence="2">The sequence shown here is derived from an EMBL/GenBank/DDBJ whole genome shotgun (WGS) entry which is preliminary data.</text>
</comment>
<dbReference type="EMBL" id="JBHULC010000011">
    <property type="protein sequence ID" value="MFD2521594.1"/>
    <property type="molecule type" value="Genomic_DNA"/>
</dbReference>
<evidence type="ECO:0000313" key="3">
    <source>
        <dbReference type="Proteomes" id="UP001597510"/>
    </source>
</evidence>
<reference evidence="3" key="1">
    <citation type="journal article" date="2019" name="Int. J. Syst. Evol. Microbiol.">
        <title>The Global Catalogue of Microorganisms (GCM) 10K type strain sequencing project: providing services to taxonomists for standard genome sequencing and annotation.</title>
        <authorList>
            <consortium name="The Broad Institute Genomics Platform"/>
            <consortium name="The Broad Institute Genome Sequencing Center for Infectious Disease"/>
            <person name="Wu L."/>
            <person name="Ma J."/>
        </authorList>
    </citation>
    <scope>NUCLEOTIDE SEQUENCE [LARGE SCALE GENOMIC DNA]</scope>
    <source>
        <strain evidence="3">KCTC 52344</strain>
    </source>
</reference>
<sequence length="166" mass="19060">MKKLQLLIITLMLLGSNSVFAQSLEANTQWLSKNLDRLVKEEKGKESVPTFKFKGCQMNMNIDSKNSKDSDVDFGMSISWLLKDVQRVSYEREKDGNYELKMQVPADRMKMKLGFGNDNNLSGSFNLKDNDSDSKTSFTLHTQDESLVKEMVHRFEDSVKMCKNAR</sequence>
<dbReference type="RefSeq" id="WP_340235781.1">
    <property type="nucleotide sequence ID" value="NZ_JBBEWC010000005.1"/>
</dbReference>
<organism evidence="2 3">
    <name type="scientific">Emticicia soli</name>
    <dbReference type="NCBI Taxonomy" id="2027878"/>
    <lineage>
        <taxon>Bacteria</taxon>
        <taxon>Pseudomonadati</taxon>
        <taxon>Bacteroidota</taxon>
        <taxon>Cytophagia</taxon>
        <taxon>Cytophagales</taxon>
        <taxon>Leadbetterellaceae</taxon>
        <taxon>Emticicia</taxon>
    </lineage>
</organism>